<dbReference type="SMART" id="SM00066">
    <property type="entry name" value="GAL4"/>
    <property type="match status" value="1"/>
</dbReference>
<dbReference type="EMBL" id="KN840646">
    <property type="protein sequence ID" value="KIP02898.1"/>
    <property type="molecule type" value="Genomic_DNA"/>
</dbReference>
<dbReference type="Pfam" id="PF04082">
    <property type="entry name" value="Fungal_trans"/>
    <property type="match status" value="1"/>
</dbReference>
<dbReference type="InterPro" id="IPR007219">
    <property type="entry name" value="XnlR_reg_dom"/>
</dbReference>
<dbReference type="Proteomes" id="UP000053257">
    <property type="component" value="Unassembled WGS sequence"/>
</dbReference>
<dbReference type="Gene3D" id="4.10.240.10">
    <property type="entry name" value="Zn(2)-C6 fungal-type DNA-binding domain"/>
    <property type="match status" value="1"/>
</dbReference>
<dbReference type="Pfam" id="PF00172">
    <property type="entry name" value="Zn_clus"/>
    <property type="match status" value="1"/>
</dbReference>
<dbReference type="InterPro" id="IPR050987">
    <property type="entry name" value="AtrR-like"/>
</dbReference>
<protein>
    <recommendedName>
        <fullName evidence="4">Zn(2)-C6 fungal-type domain-containing protein</fullName>
    </recommendedName>
</protein>
<dbReference type="CDD" id="cd12148">
    <property type="entry name" value="fungal_TF_MHR"/>
    <property type="match status" value="1"/>
</dbReference>
<name>A0A0C3PCN6_PHLG1</name>
<evidence type="ECO:0000256" key="1">
    <source>
        <dbReference type="ARBA" id="ARBA00022723"/>
    </source>
</evidence>
<evidence type="ECO:0000313" key="6">
    <source>
        <dbReference type="Proteomes" id="UP000053257"/>
    </source>
</evidence>
<dbReference type="STRING" id="745531.A0A0C3PCN6"/>
<dbReference type="OrthoDB" id="2534600at2759"/>
<dbReference type="GO" id="GO:0008270">
    <property type="term" value="F:zinc ion binding"/>
    <property type="evidence" value="ECO:0007669"/>
    <property type="project" value="InterPro"/>
</dbReference>
<dbReference type="GO" id="GO:0006351">
    <property type="term" value="P:DNA-templated transcription"/>
    <property type="evidence" value="ECO:0007669"/>
    <property type="project" value="InterPro"/>
</dbReference>
<sequence>MLGFNFSTPSVQNQIHELAKTLPPPRKQNTACDACRSRKVKCNQVPGQDKVCLPHHCLTKNYPCTYGGHLRDASAHDSSVYRHYVQQATTEKKRNTAKRPRTLKLSGSARVNPYPSVSVALPQPTQESRIALETPTKDLLAYLFAPPDPRSSSGNVPRAGSESYEAYAEWGDLAHQLQAENFRIDFTFDLVEVFFQIVHTRLPLLNPAQFRARLQYGLQSRSPPEVKPLHNALVAVVIAWGAKFSEHPLLVKDRERNRGQSLLAKALINRVRDLSEDLKVHRVPNADHVVVALLIEPMQSQNMEDSNGFHGFWLFSAIRLLLDLQINHKSVMSNIEDPEARGTMIFAWWMACLADAYRSVYYRRKPMLDDDDYDIDFYTVEPVPPVDSVESHAQSPSVREQLEFLGYYRSAHALARIARQVSRQLWRPATESDGIPLDVLVSLVHSLNEWKEEHLQRVGVPSNFAAEWDFVSAVSACASDATYHIMWIVIFNALDDFGIRETNDVVRTGSPGHEHPQYSQIEAVKKKVSDDALHGALRIAGLAGVLSSNGYLRLDCAVMHVSIIQAGVLLARLGRPEVENCIKGLQQYSYAYEECMEQANDISRQYTAAVNGDFDLNHMASVLRPGHMRDAIPMSDGGIEMHFNHTALAGGYRG</sequence>
<dbReference type="GO" id="GO:0000981">
    <property type="term" value="F:DNA-binding transcription factor activity, RNA polymerase II-specific"/>
    <property type="evidence" value="ECO:0007669"/>
    <property type="project" value="InterPro"/>
</dbReference>
<proteinExistence type="predicted"/>
<evidence type="ECO:0000259" key="4">
    <source>
        <dbReference type="SMART" id="SM00066"/>
    </source>
</evidence>
<evidence type="ECO:0000313" key="5">
    <source>
        <dbReference type="EMBL" id="KIP02898.1"/>
    </source>
</evidence>
<evidence type="ECO:0000256" key="3">
    <source>
        <dbReference type="SAM" id="MobiDB-lite"/>
    </source>
</evidence>
<keyword evidence="6" id="KW-1185">Reference proteome</keyword>
<keyword evidence="2" id="KW-0539">Nucleus</keyword>
<keyword evidence="1" id="KW-0479">Metal-binding</keyword>
<dbReference type="AlphaFoldDB" id="A0A0C3PCN6"/>
<dbReference type="InterPro" id="IPR001138">
    <property type="entry name" value="Zn2Cys6_DnaBD"/>
</dbReference>
<dbReference type="PANTHER" id="PTHR46910:SF38">
    <property type="entry name" value="ZN(2)-C6 FUNGAL-TYPE DOMAIN-CONTAINING PROTEIN"/>
    <property type="match status" value="1"/>
</dbReference>
<evidence type="ECO:0000256" key="2">
    <source>
        <dbReference type="ARBA" id="ARBA00023242"/>
    </source>
</evidence>
<dbReference type="InterPro" id="IPR036864">
    <property type="entry name" value="Zn2-C6_fun-type_DNA-bd_sf"/>
</dbReference>
<dbReference type="HOGENOM" id="CLU_012597_0_0_1"/>
<dbReference type="SUPFAM" id="SSF57701">
    <property type="entry name" value="Zn2/Cys6 DNA-binding domain"/>
    <property type="match status" value="1"/>
</dbReference>
<gene>
    <name evidence="5" type="ORF">PHLGIDRAFT_78432</name>
</gene>
<dbReference type="GO" id="GO:0003677">
    <property type="term" value="F:DNA binding"/>
    <property type="evidence" value="ECO:0007669"/>
    <property type="project" value="InterPro"/>
</dbReference>
<feature type="domain" description="Zn(2)-C6 fungal-type" evidence="4">
    <location>
        <begin position="26"/>
        <end position="75"/>
    </location>
</feature>
<organism evidence="5 6">
    <name type="scientific">Phlebiopsis gigantea (strain 11061_1 CR5-6)</name>
    <name type="common">White-rot fungus</name>
    <name type="synonym">Peniophora gigantea</name>
    <dbReference type="NCBI Taxonomy" id="745531"/>
    <lineage>
        <taxon>Eukaryota</taxon>
        <taxon>Fungi</taxon>
        <taxon>Dikarya</taxon>
        <taxon>Basidiomycota</taxon>
        <taxon>Agaricomycotina</taxon>
        <taxon>Agaricomycetes</taxon>
        <taxon>Polyporales</taxon>
        <taxon>Phanerochaetaceae</taxon>
        <taxon>Phlebiopsis</taxon>
    </lineage>
</organism>
<dbReference type="PANTHER" id="PTHR46910">
    <property type="entry name" value="TRANSCRIPTION FACTOR PDR1"/>
    <property type="match status" value="1"/>
</dbReference>
<reference evidence="5 6" key="1">
    <citation type="journal article" date="2014" name="PLoS Genet.">
        <title>Analysis of the Phlebiopsis gigantea genome, transcriptome and secretome provides insight into its pioneer colonization strategies of wood.</title>
        <authorList>
            <person name="Hori C."/>
            <person name="Ishida T."/>
            <person name="Igarashi K."/>
            <person name="Samejima M."/>
            <person name="Suzuki H."/>
            <person name="Master E."/>
            <person name="Ferreira P."/>
            <person name="Ruiz-Duenas F.J."/>
            <person name="Held B."/>
            <person name="Canessa P."/>
            <person name="Larrondo L.F."/>
            <person name="Schmoll M."/>
            <person name="Druzhinina I.S."/>
            <person name="Kubicek C.P."/>
            <person name="Gaskell J.A."/>
            <person name="Kersten P."/>
            <person name="St John F."/>
            <person name="Glasner J."/>
            <person name="Sabat G."/>
            <person name="Splinter BonDurant S."/>
            <person name="Syed K."/>
            <person name="Yadav J."/>
            <person name="Mgbeahuruike A.C."/>
            <person name="Kovalchuk A."/>
            <person name="Asiegbu F.O."/>
            <person name="Lackner G."/>
            <person name="Hoffmeister D."/>
            <person name="Rencoret J."/>
            <person name="Gutierrez A."/>
            <person name="Sun H."/>
            <person name="Lindquist E."/>
            <person name="Barry K."/>
            <person name="Riley R."/>
            <person name="Grigoriev I.V."/>
            <person name="Henrissat B."/>
            <person name="Kues U."/>
            <person name="Berka R.M."/>
            <person name="Martinez A.T."/>
            <person name="Covert S.F."/>
            <person name="Blanchette R.A."/>
            <person name="Cullen D."/>
        </authorList>
    </citation>
    <scope>NUCLEOTIDE SEQUENCE [LARGE SCALE GENOMIC DNA]</scope>
    <source>
        <strain evidence="5 6">11061_1 CR5-6</strain>
    </source>
</reference>
<dbReference type="CDD" id="cd00067">
    <property type="entry name" value="GAL4"/>
    <property type="match status" value="1"/>
</dbReference>
<feature type="region of interest" description="Disordered" evidence="3">
    <location>
        <begin position="87"/>
        <end position="110"/>
    </location>
</feature>
<accession>A0A0C3PCN6</accession>